<accession>A0A833J495</accession>
<reference evidence="1 2" key="1">
    <citation type="submission" date="2019-10" db="EMBL/GenBank/DDBJ databases">
        <title>Draft Genome Sequence of the Caffeine Degrading Methylotroph Methylorubrum populi PINKEL.</title>
        <authorList>
            <person name="Dawson S.C."/>
            <person name="Zhang X."/>
            <person name="Wright M.E."/>
            <person name="Sharma G."/>
            <person name="Langner J.T."/>
            <person name="Ditty J.L."/>
            <person name="Subuyuj G.A."/>
        </authorList>
    </citation>
    <scope>NUCLEOTIDE SEQUENCE [LARGE SCALE GENOMIC DNA]</scope>
    <source>
        <strain evidence="1 2">Pinkel</strain>
    </source>
</reference>
<evidence type="ECO:0000313" key="2">
    <source>
        <dbReference type="Proteomes" id="UP000469949"/>
    </source>
</evidence>
<comment type="caution">
    <text evidence="1">The sequence shown here is derived from an EMBL/GenBank/DDBJ whole genome shotgun (WGS) entry which is preliminary data.</text>
</comment>
<dbReference type="EMBL" id="WEKV01000010">
    <property type="protein sequence ID" value="KAB7784192.1"/>
    <property type="molecule type" value="Genomic_DNA"/>
</dbReference>
<gene>
    <name evidence="1" type="ORF">F8B43_2225</name>
</gene>
<proteinExistence type="predicted"/>
<dbReference type="AlphaFoldDB" id="A0A833J495"/>
<name>A0A833J495_9HYPH</name>
<dbReference type="Proteomes" id="UP000469949">
    <property type="component" value="Unassembled WGS sequence"/>
</dbReference>
<evidence type="ECO:0000313" key="1">
    <source>
        <dbReference type="EMBL" id="KAB7784192.1"/>
    </source>
</evidence>
<sequence length="38" mass="4320">MSARIPVVRHRSARPRRNPTALLRNNALVSNARVRTIV</sequence>
<protein>
    <submittedName>
        <fullName evidence="1">Uncharacterized protein</fullName>
    </submittedName>
</protein>
<organism evidence="1 2">
    <name type="scientific">Methylorubrum populi</name>
    <dbReference type="NCBI Taxonomy" id="223967"/>
    <lineage>
        <taxon>Bacteria</taxon>
        <taxon>Pseudomonadati</taxon>
        <taxon>Pseudomonadota</taxon>
        <taxon>Alphaproteobacteria</taxon>
        <taxon>Hyphomicrobiales</taxon>
        <taxon>Methylobacteriaceae</taxon>
        <taxon>Methylorubrum</taxon>
    </lineage>
</organism>